<gene>
    <name evidence="4" type="ORF">LPB138_12120</name>
</gene>
<dbReference type="EMBL" id="CP017478">
    <property type="protein sequence ID" value="AOW21379.1"/>
    <property type="molecule type" value="Genomic_DNA"/>
</dbReference>
<keyword evidence="1" id="KW-0732">Signal</keyword>
<reference evidence="4 5" key="1">
    <citation type="submission" date="2016-10" db="EMBL/GenBank/DDBJ databases">
        <title>Lutibacter sp. LPB0138, isolated from marine gastropod.</title>
        <authorList>
            <person name="Kim E."/>
            <person name="Yi H."/>
        </authorList>
    </citation>
    <scope>NUCLEOTIDE SEQUENCE [LARGE SCALE GENOMIC DNA]</scope>
    <source>
        <strain evidence="4 5">LPB0138</strain>
    </source>
</reference>
<dbReference type="Proteomes" id="UP000176050">
    <property type="component" value="Chromosome"/>
</dbReference>
<feature type="transmembrane region" description="Helical" evidence="2">
    <location>
        <begin position="42"/>
        <end position="63"/>
    </location>
</feature>
<proteinExistence type="predicted"/>
<dbReference type="RefSeq" id="WP_070237539.1">
    <property type="nucleotide sequence ID" value="NZ_CP017478.1"/>
</dbReference>
<dbReference type="AlphaFoldDB" id="A0A1D8P9U7"/>
<dbReference type="STRING" id="1850246.LPB138_12120"/>
<keyword evidence="2" id="KW-0472">Membrane</keyword>
<name>A0A1D8P9U7_9FLAO</name>
<evidence type="ECO:0000259" key="3">
    <source>
        <dbReference type="Pfam" id="PF01551"/>
    </source>
</evidence>
<dbReference type="GO" id="GO:0004222">
    <property type="term" value="F:metalloendopeptidase activity"/>
    <property type="evidence" value="ECO:0007669"/>
    <property type="project" value="TreeGrafter"/>
</dbReference>
<evidence type="ECO:0000256" key="1">
    <source>
        <dbReference type="ARBA" id="ARBA00022729"/>
    </source>
</evidence>
<dbReference type="KEGG" id="lul:LPB138_12120"/>
<dbReference type="CDD" id="cd12797">
    <property type="entry name" value="M23_peptidase"/>
    <property type="match status" value="1"/>
</dbReference>
<evidence type="ECO:0000313" key="4">
    <source>
        <dbReference type="EMBL" id="AOW21379.1"/>
    </source>
</evidence>
<dbReference type="InterPro" id="IPR011055">
    <property type="entry name" value="Dup_hybrid_motif"/>
</dbReference>
<feature type="domain" description="M23ase beta-sheet core" evidence="3">
    <location>
        <begin position="187"/>
        <end position="282"/>
    </location>
</feature>
<dbReference type="Gene3D" id="2.70.70.10">
    <property type="entry name" value="Glucose Permease (Domain IIA)"/>
    <property type="match status" value="1"/>
</dbReference>
<evidence type="ECO:0000256" key="2">
    <source>
        <dbReference type="SAM" id="Phobius"/>
    </source>
</evidence>
<dbReference type="SUPFAM" id="SSF51261">
    <property type="entry name" value="Duplicated hybrid motif"/>
    <property type="match status" value="1"/>
</dbReference>
<keyword evidence="2" id="KW-1133">Transmembrane helix</keyword>
<dbReference type="PANTHER" id="PTHR21666:SF289">
    <property type="entry name" value="L-ALA--D-GLU ENDOPEPTIDASE"/>
    <property type="match status" value="1"/>
</dbReference>
<keyword evidence="2" id="KW-0812">Transmembrane</keyword>
<dbReference type="InterPro" id="IPR016047">
    <property type="entry name" value="M23ase_b-sheet_dom"/>
</dbReference>
<dbReference type="InterPro" id="IPR050570">
    <property type="entry name" value="Cell_wall_metabolism_enzyme"/>
</dbReference>
<dbReference type="Pfam" id="PF01551">
    <property type="entry name" value="Peptidase_M23"/>
    <property type="match status" value="1"/>
</dbReference>
<organism evidence="4 5">
    <name type="scientific">Urechidicola croceus</name>
    <dbReference type="NCBI Taxonomy" id="1850246"/>
    <lineage>
        <taxon>Bacteria</taxon>
        <taxon>Pseudomonadati</taxon>
        <taxon>Bacteroidota</taxon>
        <taxon>Flavobacteriia</taxon>
        <taxon>Flavobacteriales</taxon>
        <taxon>Flavobacteriaceae</taxon>
        <taxon>Urechidicola</taxon>
    </lineage>
</organism>
<accession>A0A1D8P9U7</accession>
<protein>
    <submittedName>
        <fullName evidence="4">Peptidase M23</fullName>
    </submittedName>
</protein>
<evidence type="ECO:0000313" key="5">
    <source>
        <dbReference type="Proteomes" id="UP000176050"/>
    </source>
</evidence>
<dbReference type="PANTHER" id="PTHR21666">
    <property type="entry name" value="PEPTIDASE-RELATED"/>
    <property type="match status" value="1"/>
</dbReference>
<keyword evidence="5" id="KW-1185">Reference proteome</keyword>
<dbReference type="OrthoDB" id="9814377at2"/>
<sequence length="289" mass="32537">MAKKKPNKKKFRQKLIHKYRMVVINEDTFEEKISFKLSRLNVFIFGGLFTILLIGLTTILIAFTPLREYIPGYSSAKLRKDANYLLTKVDSLEREIAGNEVYFSEIKNVLKGNVSGFEFDKDSVIETFKFDIDSLPINASETDSLFRTEIERADKFSFFEEAKKDAGIVFFAPITGTITSDYNINQKHYAIDIAVKTGTPVKAVADGTVIFAEWTAQTGHVIILEHAKGFISIYKHNGALHKQQGDLVKSGEVIASSGSTGEFSTGPHLHFELWNDGYPVDPINFIDFE</sequence>